<evidence type="ECO:0000313" key="2">
    <source>
        <dbReference type="Proteomes" id="UP001164929"/>
    </source>
</evidence>
<organism evidence="1 2">
    <name type="scientific">Populus alba x Populus x berolinensis</name>
    <dbReference type="NCBI Taxonomy" id="444605"/>
    <lineage>
        <taxon>Eukaryota</taxon>
        <taxon>Viridiplantae</taxon>
        <taxon>Streptophyta</taxon>
        <taxon>Embryophyta</taxon>
        <taxon>Tracheophyta</taxon>
        <taxon>Spermatophyta</taxon>
        <taxon>Magnoliopsida</taxon>
        <taxon>eudicotyledons</taxon>
        <taxon>Gunneridae</taxon>
        <taxon>Pentapetalae</taxon>
        <taxon>rosids</taxon>
        <taxon>fabids</taxon>
        <taxon>Malpighiales</taxon>
        <taxon>Salicaceae</taxon>
        <taxon>Saliceae</taxon>
        <taxon>Populus</taxon>
    </lineage>
</organism>
<accession>A0AAD6M7A7</accession>
<reference evidence="1" key="1">
    <citation type="journal article" date="2023" name="Mol. Ecol. Resour.">
        <title>Chromosome-level genome assembly of a triploid poplar Populus alba 'Berolinensis'.</title>
        <authorList>
            <person name="Chen S."/>
            <person name="Yu Y."/>
            <person name="Wang X."/>
            <person name="Wang S."/>
            <person name="Zhang T."/>
            <person name="Zhou Y."/>
            <person name="He R."/>
            <person name="Meng N."/>
            <person name="Wang Y."/>
            <person name="Liu W."/>
            <person name="Liu Z."/>
            <person name="Liu J."/>
            <person name="Guo Q."/>
            <person name="Huang H."/>
            <person name="Sederoff R.R."/>
            <person name="Wang G."/>
            <person name="Qu G."/>
            <person name="Chen S."/>
        </authorList>
    </citation>
    <scope>NUCLEOTIDE SEQUENCE</scope>
    <source>
        <strain evidence="1">SC-2020</strain>
    </source>
</reference>
<evidence type="ECO:0000313" key="1">
    <source>
        <dbReference type="EMBL" id="KAJ6978902.1"/>
    </source>
</evidence>
<comment type="caution">
    <text evidence="1">The sequence shown here is derived from an EMBL/GenBank/DDBJ whole genome shotgun (WGS) entry which is preliminary data.</text>
</comment>
<dbReference type="Proteomes" id="UP001164929">
    <property type="component" value="Chromosome 11"/>
</dbReference>
<gene>
    <name evidence="1" type="ORF">NC653_027166</name>
</gene>
<name>A0AAD6M7A7_9ROSI</name>
<protein>
    <submittedName>
        <fullName evidence="1">Uncharacterized protein</fullName>
    </submittedName>
</protein>
<dbReference type="EMBL" id="JAQIZT010000011">
    <property type="protein sequence ID" value="KAJ6978902.1"/>
    <property type="molecule type" value="Genomic_DNA"/>
</dbReference>
<proteinExistence type="predicted"/>
<keyword evidence="2" id="KW-1185">Reference proteome</keyword>
<sequence length="44" mass="4862">MEGTAEGTSIVGWVRSVWNITKDINRIADSSLGEKFLSSYSIKD</sequence>
<dbReference type="AlphaFoldDB" id="A0AAD6M7A7"/>